<reference evidence="2 3" key="1">
    <citation type="submission" date="2024-01" db="EMBL/GenBank/DDBJ databases">
        <title>Genome assemblies of Stephania.</title>
        <authorList>
            <person name="Yang L."/>
        </authorList>
    </citation>
    <scope>NUCLEOTIDE SEQUENCE [LARGE SCALE GENOMIC DNA]</scope>
    <source>
        <strain evidence="2">QJT</strain>
        <tissue evidence="2">Leaf</tissue>
    </source>
</reference>
<protein>
    <submittedName>
        <fullName evidence="2">Uncharacterized protein</fullName>
    </submittedName>
</protein>
<gene>
    <name evidence="2" type="ORF">Sjap_013072</name>
</gene>
<name>A0AAP0IY13_9MAGN</name>
<dbReference type="AlphaFoldDB" id="A0AAP0IY13"/>
<feature type="compositionally biased region" description="Polar residues" evidence="1">
    <location>
        <begin position="160"/>
        <end position="179"/>
    </location>
</feature>
<proteinExistence type="predicted"/>
<feature type="region of interest" description="Disordered" evidence="1">
    <location>
        <begin position="1"/>
        <end position="57"/>
    </location>
</feature>
<organism evidence="2 3">
    <name type="scientific">Stephania japonica</name>
    <dbReference type="NCBI Taxonomy" id="461633"/>
    <lineage>
        <taxon>Eukaryota</taxon>
        <taxon>Viridiplantae</taxon>
        <taxon>Streptophyta</taxon>
        <taxon>Embryophyta</taxon>
        <taxon>Tracheophyta</taxon>
        <taxon>Spermatophyta</taxon>
        <taxon>Magnoliopsida</taxon>
        <taxon>Ranunculales</taxon>
        <taxon>Menispermaceae</taxon>
        <taxon>Menispermoideae</taxon>
        <taxon>Cissampelideae</taxon>
        <taxon>Stephania</taxon>
    </lineage>
</organism>
<feature type="region of interest" description="Disordered" evidence="1">
    <location>
        <begin position="85"/>
        <end position="112"/>
    </location>
</feature>
<feature type="region of interest" description="Disordered" evidence="1">
    <location>
        <begin position="135"/>
        <end position="179"/>
    </location>
</feature>
<dbReference type="EMBL" id="JBBNAE010000005">
    <property type="protein sequence ID" value="KAK9123470.1"/>
    <property type="molecule type" value="Genomic_DNA"/>
</dbReference>
<comment type="caution">
    <text evidence="2">The sequence shown here is derived from an EMBL/GenBank/DDBJ whole genome shotgun (WGS) entry which is preliminary data.</text>
</comment>
<keyword evidence="3" id="KW-1185">Reference proteome</keyword>
<evidence type="ECO:0000256" key="1">
    <source>
        <dbReference type="SAM" id="MobiDB-lite"/>
    </source>
</evidence>
<sequence length="179" mass="18931">MKRRAVDDGGDGGVDVNSEIRLRQLKRKSGRAPLGSPPITVSAKEKGRRGVVPTTPPLPLCSLRWSAREAATLWPAAEGPLRRVEVTEGGGGRGRGGEHKLPSTTVNGGKTNFPPYQVDWSRGLECPSPSMVSLEAHTLNPGDSTAVPPLDTLWGDFNGGSEQYETSGTCTSGSPKTNK</sequence>
<evidence type="ECO:0000313" key="3">
    <source>
        <dbReference type="Proteomes" id="UP001417504"/>
    </source>
</evidence>
<evidence type="ECO:0000313" key="2">
    <source>
        <dbReference type="EMBL" id="KAK9123470.1"/>
    </source>
</evidence>
<accession>A0AAP0IY13</accession>
<dbReference type="Proteomes" id="UP001417504">
    <property type="component" value="Unassembled WGS sequence"/>
</dbReference>